<dbReference type="InterPro" id="IPR038630">
    <property type="entry name" value="L24e/L24_sf"/>
</dbReference>
<dbReference type="Proteomes" id="UP000011566">
    <property type="component" value="Unassembled WGS sequence"/>
</dbReference>
<name>M0LWI6_9EURY</name>
<dbReference type="InterPro" id="IPR011017">
    <property type="entry name" value="TRASH_dom"/>
</dbReference>
<dbReference type="OrthoDB" id="55506at2157"/>
<dbReference type="SUPFAM" id="SSF57716">
    <property type="entry name" value="Glucocorticoid receptor-like (DNA-binding domain)"/>
    <property type="match status" value="1"/>
</dbReference>
<dbReference type="InterPro" id="IPR055345">
    <property type="entry name" value="Ribosomal_eL24-rel_arc"/>
</dbReference>
<evidence type="ECO:0000259" key="7">
    <source>
        <dbReference type="SMART" id="SM00746"/>
    </source>
</evidence>
<dbReference type="GO" id="GO:0003735">
    <property type="term" value="F:structural constituent of ribosome"/>
    <property type="evidence" value="ECO:0007669"/>
    <property type="project" value="InterPro"/>
</dbReference>
<evidence type="ECO:0000256" key="3">
    <source>
        <dbReference type="ARBA" id="ARBA00022980"/>
    </source>
</evidence>
<evidence type="ECO:0000256" key="4">
    <source>
        <dbReference type="ARBA" id="ARBA00023274"/>
    </source>
</evidence>
<dbReference type="GO" id="GO:0005840">
    <property type="term" value="C:ribosome"/>
    <property type="evidence" value="ECO:0007669"/>
    <property type="project" value="UniProtKB-KW"/>
</dbReference>
<evidence type="ECO:0000256" key="1">
    <source>
        <dbReference type="ARBA" id="ARBA00005647"/>
    </source>
</evidence>
<evidence type="ECO:0000256" key="2">
    <source>
        <dbReference type="ARBA" id="ARBA00022771"/>
    </source>
</evidence>
<comment type="function">
    <text evidence="5">Binds to the 23S rRNA.</text>
</comment>
<dbReference type="GO" id="GO:0008270">
    <property type="term" value="F:zinc ion binding"/>
    <property type="evidence" value="ECO:0007669"/>
    <property type="project" value="UniProtKB-UniRule"/>
</dbReference>
<gene>
    <name evidence="5" type="primary">rpl24e</name>
    <name evidence="8" type="ORF">C447_14421</name>
</gene>
<evidence type="ECO:0000313" key="8">
    <source>
        <dbReference type="EMBL" id="EMA36460.1"/>
    </source>
</evidence>
<feature type="region of interest" description="Disordered" evidence="6">
    <location>
        <begin position="59"/>
        <end position="212"/>
    </location>
</feature>
<feature type="binding site" evidence="5">
    <location>
        <position position="37"/>
    </location>
    <ligand>
        <name>Zn(2+)</name>
        <dbReference type="ChEBI" id="CHEBI:29105"/>
    </ligand>
</feature>
<protein>
    <recommendedName>
        <fullName evidence="5">Large ribosomal subunit protein eL24</fullName>
    </recommendedName>
</protein>
<dbReference type="RefSeq" id="WP_007695117.1">
    <property type="nucleotide sequence ID" value="NZ_AJRK01000424.1"/>
</dbReference>
<dbReference type="Pfam" id="PF01246">
    <property type="entry name" value="Ribosomal_L24e"/>
    <property type="match status" value="1"/>
</dbReference>
<dbReference type="GO" id="GO:1990904">
    <property type="term" value="C:ribonucleoprotein complex"/>
    <property type="evidence" value="ECO:0007669"/>
    <property type="project" value="UniProtKB-KW"/>
</dbReference>
<sequence>MVETRSCDYCGSDIEPGTGTMYVHVDGRVVHFCSSKCENNAELGRASRDLEWTAEGQRIGANQAGTPEAAEQVAAEPTTEGDETVADEIDTVEGESDAEAVAAAAVDTESDDVPTDDPDEVVDAGAETDELDEVEGRRAGGSDPDIEEDQDVPEESDAEVNVGEETEREVDDDAEFTEEDVERTSDETVSQDEADETVVDEDREEADDEDDQ</sequence>
<dbReference type="InterPro" id="IPR000988">
    <property type="entry name" value="Ribosomal_eL24-rel_N"/>
</dbReference>
<reference evidence="8 9" key="1">
    <citation type="journal article" date="2014" name="PLoS Genet.">
        <title>Phylogenetically driven sequencing of extremely halophilic archaea reveals strategies for static and dynamic osmo-response.</title>
        <authorList>
            <person name="Becker E.A."/>
            <person name="Seitzer P.M."/>
            <person name="Tritt A."/>
            <person name="Larsen D."/>
            <person name="Krusor M."/>
            <person name="Yao A.I."/>
            <person name="Wu D."/>
            <person name="Madern D."/>
            <person name="Eisen J.A."/>
            <person name="Darling A.E."/>
            <person name="Facciotti M.T."/>
        </authorList>
    </citation>
    <scope>NUCLEOTIDE SEQUENCE [LARGE SCALE GENOMIC DNA]</scope>
    <source>
        <strain evidence="8 9">100A6</strain>
    </source>
</reference>
<dbReference type="GO" id="GO:0006412">
    <property type="term" value="P:translation"/>
    <property type="evidence" value="ECO:0007669"/>
    <property type="project" value="UniProtKB-UniRule"/>
</dbReference>
<comment type="cofactor">
    <cofactor evidence="5">
        <name>Zn(2+)</name>
        <dbReference type="ChEBI" id="CHEBI:29105"/>
    </cofactor>
    <text evidence="5">Binds 1 zinc ion per subunit.</text>
</comment>
<dbReference type="PROSITE" id="PS01073">
    <property type="entry name" value="RIBOSOMAL_L24E"/>
    <property type="match status" value="1"/>
</dbReference>
<accession>M0LWI6</accession>
<keyword evidence="5" id="KW-0479">Metal-binding</keyword>
<feature type="compositionally biased region" description="Acidic residues" evidence="6">
    <location>
        <begin position="144"/>
        <end position="181"/>
    </location>
</feature>
<feature type="compositionally biased region" description="Acidic residues" evidence="6">
    <location>
        <begin position="189"/>
        <end position="212"/>
    </location>
</feature>
<comment type="subunit">
    <text evidence="5">Part of the 50S ribosomal subunit. Forms a cluster with proteins L3 and L14.</text>
</comment>
<keyword evidence="3 5" id="KW-0689">Ribosomal protein</keyword>
<keyword evidence="5" id="KW-0699">rRNA-binding</keyword>
<comment type="similarity">
    <text evidence="1 5">Belongs to the eukaryotic ribosomal protein eL24 family.</text>
</comment>
<dbReference type="InterPro" id="IPR023442">
    <property type="entry name" value="Ribosomal_eL24_CS"/>
</dbReference>
<feature type="binding site" evidence="5">
    <location>
        <position position="33"/>
    </location>
    <ligand>
        <name>Zn(2+)</name>
        <dbReference type="ChEBI" id="CHEBI:29105"/>
    </ligand>
</feature>
<feature type="compositionally biased region" description="Acidic residues" evidence="6">
    <location>
        <begin position="79"/>
        <end position="98"/>
    </location>
</feature>
<proteinExistence type="inferred from homology"/>
<dbReference type="SMART" id="SM00746">
    <property type="entry name" value="TRASH"/>
    <property type="match status" value="1"/>
</dbReference>
<evidence type="ECO:0000256" key="6">
    <source>
        <dbReference type="SAM" id="MobiDB-lite"/>
    </source>
</evidence>
<keyword evidence="5" id="KW-0694">RNA-binding</keyword>
<dbReference type="AlphaFoldDB" id="M0LWI6"/>
<feature type="binding site" evidence="5">
    <location>
        <position position="7"/>
    </location>
    <ligand>
        <name>Zn(2+)</name>
        <dbReference type="ChEBI" id="CHEBI:29105"/>
    </ligand>
</feature>
<dbReference type="NCBIfam" id="NF034186">
    <property type="entry name" value="PRK14891.1-1"/>
    <property type="match status" value="1"/>
</dbReference>
<organism evidence="8 9">
    <name type="scientific">Halococcus hamelinensis 100A6</name>
    <dbReference type="NCBI Taxonomy" id="1132509"/>
    <lineage>
        <taxon>Archaea</taxon>
        <taxon>Methanobacteriati</taxon>
        <taxon>Methanobacteriota</taxon>
        <taxon>Stenosarchaea group</taxon>
        <taxon>Halobacteria</taxon>
        <taxon>Halobacteriales</taxon>
        <taxon>Halococcaceae</taxon>
        <taxon>Halococcus</taxon>
    </lineage>
</organism>
<dbReference type="PATRIC" id="fig|1132509.6.peg.3363"/>
<feature type="compositionally biased region" description="Acidic residues" evidence="6">
    <location>
        <begin position="108"/>
        <end position="133"/>
    </location>
</feature>
<feature type="binding site" evidence="5">
    <location>
        <position position="10"/>
    </location>
    <ligand>
        <name>Zn(2+)</name>
        <dbReference type="ChEBI" id="CHEBI:29105"/>
    </ligand>
</feature>
<dbReference type="HAMAP" id="MF_00773">
    <property type="entry name" value="Ribosomal_eL24"/>
    <property type="match status" value="1"/>
</dbReference>
<keyword evidence="5" id="KW-0862">Zinc</keyword>
<evidence type="ECO:0000313" key="9">
    <source>
        <dbReference type="Proteomes" id="UP000011566"/>
    </source>
</evidence>
<evidence type="ECO:0000256" key="5">
    <source>
        <dbReference type="HAMAP-Rule" id="MF_00773"/>
    </source>
</evidence>
<comment type="caution">
    <text evidence="8">The sequence shown here is derived from an EMBL/GenBank/DDBJ whole genome shotgun (WGS) entry which is preliminary data.</text>
</comment>
<dbReference type="eggNOG" id="arCOG01950">
    <property type="taxonomic scope" value="Archaea"/>
</dbReference>
<dbReference type="Gene3D" id="2.30.170.20">
    <property type="entry name" value="Ribosomal protein L24e"/>
    <property type="match status" value="1"/>
</dbReference>
<feature type="domain" description="TRASH" evidence="7">
    <location>
        <begin position="7"/>
        <end position="45"/>
    </location>
</feature>
<feature type="zinc finger region" description="C4-type" evidence="5">
    <location>
        <begin position="7"/>
        <end position="37"/>
    </location>
</feature>
<dbReference type="GO" id="GO:0019843">
    <property type="term" value="F:rRNA binding"/>
    <property type="evidence" value="ECO:0007669"/>
    <property type="project" value="UniProtKB-UniRule"/>
</dbReference>
<keyword evidence="9" id="KW-1185">Reference proteome</keyword>
<dbReference type="CDD" id="cd00472">
    <property type="entry name" value="Ribosomal_L24e_L24"/>
    <property type="match status" value="1"/>
</dbReference>
<dbReference type="EMBL" id="AOMB01000041">
    <property type="protein sequence ID" value="EMA36460.1"/>
    <property type="molecule type" value="Genomic_DNA"/>
</dbReference>
<keyword evidence="4 5" id="KW-0687">Ribonucleoprotein</keyword>
<keyword evidence="2 5" id="KW-0863">Zinc-finger</keyword>